<gene>
    <name evidence="2" type="ORF">SRO942_LOCUS29753</name>
</gene>
<evidence type="ECO:0000313" key="2">
    <source>
        <dbReference type="EMBL" id="CAF4156175.1"/>
    </source>
</evidence>
<sequence length="34" mass="3720">MRARAMRSPAPHGDLGSPEWPVHKGEIPILGSLR</sequence>
<dbReference type="AlphaFoldDB" id="A0A8S2RKG6"/>
<accession>A0A8S2RKG6</accession>
<dbReference type="EMBL" id="CAJOBC010044701">
    <property type="protein sequence ID" value="CAF4156175.1"/>
    <property type="molecule type" value="Genomic_DNA"/>
</dbReference>
<evidence type="ECO:0000256" key="1">
    <source>
        <dbReference type="SAM" id="MobiDB-lite"/>
    </source>
</evidence>
<organism evidence="2 3">
    <name type="scientific">Didymodactylos carnosus</name>
    <dbReference type="NCBI Taxonomy" id="1234261"/>
    <lineage>
        <taxon>Eukaryota</taxon>
        <taxon>Metazoa</taxon>
        <taxon>Spiralia</taxon>
        <taxon>Gnathifera</taxon>
        <taxon>Rotifera</taxon>
        <taxon>Eurotatoria</taxon>
        <taxon>Bdelloidea</taxon>
        <taxon>Philodinida</taxon>
        <taxon>Philodinidae</taxon>
        <taxon>Didymodactylos</taxon>
    </lineage>
</organism>
<comment type="caution">
    <text evidence="2">The sequence shown here is derived from an EMBL/GenBank/DDBJ whole genome shotgun (WGS) entry which is preliminary data.</text>
</comment>
<dbReference type="Proteomes" id="UP000681722">
    <property type="component" value="Unassembled WGS sequence"/>
</dbReference>
<protein>
    <submittedName>
        <fullName evidence="2">Uncharacterized protein</fullName>
    </submittedName>
</protein>
<feature type="region of interest" description="Disordered" evidence="1">
    <location>
        <begin position="1"/>
        <end position="34"/>
    </location>
</feature>
<feature type="non-terminal residue" evidence="2">
    <location>
        <position position="34"/>
    </location>
</feature>
<proteinExistence type="predicted"/>
<reference evidence="2" key="1">
    <citation type="submission" date="2021-02" db="EMBL/GenBank/DDBJ databases">
        <authorList>
            <person name="Nowell W R."/>
        </authorList>
    </citation>
    <scope>NUCLEOTIDE SEQUENCE</scope>
</reference>
<name>A0A8S2RKG6_9BILA</name>
<evidence type="ECO:0000313" key="3">
    <source>
        <dbReference type="Proteomes" id="UP000681722"/>
    </source>
</evidence>